<feature type="transmembrane region" description="Helical" evidence="1">
    <location>
        <begin position="87"/>
        <end position="107"/>
    </location>
</feature>
<feature type="transmembrane region" description="Helical" evidence="1">
    <location>
        <begin position="192"/>
        <end position="212"/>
    </location>
</feature>
<dbReference type="Pfam" id="PF16481">
    <property type="entry name" value="DUF5058"/>
    <property type="match status" value="1"/>
</dbReference>
<gene>
    <name evidence="2" type="ORF">FYJ74_00360</name>
</gene>
<feature type="transmembrane region" description="Helical" evidence="1">
    <location>
        <begin position="119"/>
        <end position="141"/>
    </location>
</feature>
<keyword evidence="1" id="KW-0812">Transmembrane</keyword>
<dbReference type="Proteomes" id="UP000473699">
    <property type="component" value="Unassembled WGS sequence"/>
</dbReference>
<accession>A0A6L5Y897</accession>
<evidence type="ECO:0000313" key="2">
    <source>
        <dbReference type="EMBL" id="MST54510.1"/>
    </source>
</evidence>
<dbReference type="EMBL" id="VUNH01000001">
    <property type="protein sequence ID" value="MST54510.1"/>
    <property type="molecule type" value="Genomic_DNA"/>
</dbReference>
<feature type="transmembrane region" description="Helical" evidence="1">
    <location>
        <begin position="218"/>
        <end position="237"/>
    </location>
</feature>
<feature type="transmembrane region" description="Helical" evidence="1">
    <location>
        <begin position="161"/>
        <end position="180"/>
    </location>
</feature>
<dbReference type="AlphaFoldDB" id="A0A6L5Y897"/>
<keyword evidence="3" id="KW-1185">Reference proteome</keyword>
<evidence type="ECO:0000256" key="1">
    <source>
        <dbReference type="SAM" id="Phobius"/>
    </source>
</evidence>
<organism evidence="2 3">
    <name type="scientific">Pyramidobacter porci</name>
    <dbReference type="NCBI Taxonomy" id="2605789"/>
    <lineage>
        <taxon>Bacteria</taxon>
        <taxon>Thermotogati</taxon>
        <taxon>Synergistota</taxon>
        <taxon>Synergistia</taxon>
        <taxon>Synergistales</taxon>
        <taxon>Dethiosulfovibrionaceae</taxon>
        <taxon>Pyramidobacter</taxon>
    </lineage>
</organism>
<dbReference type="InterPro" id="IPR032479">
    <property type="entry name" value="DUF5058"/>
</dbReference>
<keyword evidence="1" id="KW-1133">Transmembrane helix</keyword>
<name>A0A6L5Y897_9BACT</name>
<feature type="transmembrane region" description="Helical" evidence="1">
    <location>
        <begin position="55"/>
        <end position="81"/>
    </location>
</feature>
<comment type="caution">
    <text evidence="2">The sequence shown here is derived from an EMBL/GenBank/DDBJ whole genome shotgun (WGS) entry which is preliminary data.</text>
</comment>
<feature type="transmembrane region" description="Helical" evidence="1">
    <location>
        <begin position="15"/>
        <end position="34"/>
    </location>
</feature>
<reference evidence="2 3" key="1">
    <citation type="submission" date="2019-08" db="EMBL/GenBank/DDBJ databases">
        <title>In-depth cultivation of the pig gut microbiome towards novel bacterial diversity and tailored functional studies.</title>
        <authorList>
            <person name="Wylensek D."/>
            <person name="Hitch T.C.A."/>
            <person name="Clavel T."/>
        </authorList>
    </citation>
    <scope>NUCLEOTIDE SEQUENCE [LARGE SCALE GENOMIC DNA]</scope>
    <source>
        <strain evidence="2 3">SM-530-WT-4B</strain>
    </source>
</reference>
<proteinExistence type="predicted"/>
<dbReference type="RefSeq" id="WP_154527653.1">
    <property type="nucleotide sequence ID" value="NZ_VUNH01000001.1"/>
</dbReference>
<evidence type="ECO:0000313" key="3">
    <source>
        <dbReference type="Proteomes" id="UP000473699"/>
    </source>
</evidence>
<sequence length="239" mass="25209">MESLQEVMRIGNQPMVWALCAVTVVVSLVQSLLFTRLAKRTAREAQINPEITKTAFRVGLISAIGPAIGVFIVMVGLMATIGSPMAWLRLSIIGAAPTELTAATLAAEAAGSGLGKENFTLQVMAVTWFAMALNGCGWLLVSGLFAPYLEKLREKMGGGDTKWLAAIGGAASLGVFGYLCSNEIRRGTGNMLAALTGAVAMVFLVKCVVPKHPKLTEYALGIAMLFGMACAVIHDVVMM</sequence>
<keyword evidence="1" id="KW-0472">Membrane</keyword>
<protein>
    <submittedName>
        <fullName evidence="2">DUF5058 family protein</fullName>
    </submittedName>
</protein>